<gene>
    <name evidence="2" type="ORF">ALTATR162_LOCUS4002</name>
</gene>
<feature type="compositionally biased region" description="Polar residues" evidence="1">
    <location>
        <begin position="277"/>
        <end position="298"/>
    </location>
</feature>
<evidence type="ECO:0000256" key="1">
    <source>
        <dbReference type="SAM" id="MobiDB-lite"/>
    </source>
</evidence>
<evidence type="ECO:0000313" key="2">
    <source>
        <dbReference type="EMBL" id="CAG5156135.1"/>
    </source>
</evidence>
<reference evidence="2" key="1">
    <citation type="submission" date="2021-05" db="EMBL/GenBank/DDBJ databases">
        <authorList>
            <person name="Stam R."/>
        </authorList>
    </citation>
    <scope>NUCLEOTIDE SEQUENCE</scope>
    <source>
        <strain evidence="2">CS162</strain>
    </source>
</reference>
<name>A0A8J2N0J7_9PLEO</name>
<organism evidence="2 3">
    <name type="scientific">Alternaria atra</name>
    <dbReference type="NCBI Taxonomy" id="119953"/>
    <lineage>
        <taxon>Eukaryota</taxon>
        <taxon>Fungi</taxon>
        <taxon>Dikarya</taxon>
        <taxon>Ascomycota</taxon>
        <taxon>Pezizomycotina</taxon>
        <taxon>Dothideomycetes</taxon>
        <taxon>Pleosporomycetidae</taxon>
        <taxon>Pleosporales</taxon>
        <taxon>Pleosporineae</taxon>
        <taxon>Pleosporaceae</taxon>
        <taxon>Alternaria</taxon>
        <taxon>Alternaria sect. Ulocladioides</taxon>
    </lineage>
</organism>
<accession>A0A8J2N0J7</accession>
<dbReference type="GeneID" id="67015622"/>
<dbReference type="AlphaFoldDB" id="A0A8J2N0J7"/>
<keyword evidence="3" id="KW-1185">Reference proteome</keyword>
<sequence length="484" mass="54303">MSSASPHAIIVTATLDRLDALAPDEYMIALGRGSDQLFATPSGYSSTYLPNNFLGAICAGHVRKIIWASYGSRSGSWFFAYKRKDGTSAFMVGPDIPSALRSFIQAVQGSEPLRSGIRVQLGAANSFVVWTGTAWACANVPPQLEAKLREGSSGSREGNKITNGSLRKSRKLDNVQWHANGSYYIKSGDRHLWYFQSRLVSLEWNRLWESVGRDERMGRINEELAYVFISPHTQNGETFAFIKKHSAGLDTPFIVHFEGEPIHSNLGTASEQPMLSISHSETTSDTDSFQNSRSQPTASHEPYSPDQRMKHVPRRAEEDVHFQWATTRKSGRPHRAESWESELRKDEKIKVVRDMGRDWFAVIGGTGMKGWVHGSWLAFGDHTVHRDSKAAYDQFVGDLGDLLRPGQLQDFPTMTKYVDECTRAGCQPLKEDVSGLGICTHDLLVLLQASGKYSYAWLKEERNVWHPDRTMFVMYGILTEDCKI</sequence>
<protein>
    <submittedName>
        <fullName evidence="2">Uncharacterized protein</fullName>
    </submittedName>
</protein>
<feature type="region of interest" description="Disordered" evidence="1">
    <location>
        <begin position="277"/>
        <end position="314"/>
    </location>
</feature>
<comment type="caution">
    <text evidence="2">The sequence shown here is derived from an EMBL/GenBank/DDBJ whole genome shotgun (WGS) entry which is preliminary data.</text>
</comment>
<evidence type="ECO:0000313" key="3">
    <source>
        <dbReference type="Proteomes" id="UP000676310"/>
    </source>
</evidence>
<dbReference type="Proteomes" id="UP000676310">
    <property type="component" value="Unassembled WGS sequence"/>
</dbReference>
<proteinExistence type="predicted"/>
<dbReference type="OrthoDB" id="3797359at2759"/>
<dbReference type="RefSeq" id="XP_043167547.1">
    <property type="nucleotide sequence ID" value="XM_043311612.1"/>
</dbReference>
<dbReference type="EMBL" id="CAJRGZ010000017">
    <property type="protein sequence ID" value="CAG5156135.1"/>
    <property type="molecule type" value="Genomic_DNA"/>
</dbReference>